<evidence type="ECO:0000256" key="4">
    <source>
        <dbReference type="ARBA" id="ARBA00022989"/>
    </source>
</evidence>
<keyword evidence="3 7" id="KW-0812">Transmembrane</keyword>
<feature type="domain" description="Polysaccharide chain length determinant N-terminal" evidence="8">
    <location>
        <begin position="11"/>
        <end position="64"/>
    </location>
</feature>
<proteinExistence type="predicted"/>
<keyword evidence="5 7" id="KW-0472">Membrane</keyword>
<reference evidence="9" key="2">
    <citation type="submission" date="2020-09" db="EMBL/GenBank/DDBJ databases">
        <authorList>
            <person name="Sun Q."/>
            <person name="Zhou Y."/>
        </authorList>
    </citation>
    <scope>NUCLEOTIDE SEQUENCE</scope>
    <source>
        <strain evidence="9">CGMCC 1.15763</strain>
    </source>
</reference>
<keyword evidence="4 7" id="KW-1133">Transmembrane helix</keyword>
<dbReference type="EMBL" id="BMJW01000002">
    <property type="protein sequence ID" value="GGH01744.1"/>
    <property type="molecule type" value="Genomic_DNA"/>
</dbReference>
<dbReference type="InterPro" id="IPR050445">
    <property type="entry name" value="Bact_polysacc_biosynth/exp"/>
</dbReference>
<keyword evidence="10" id="KW-1185">Reference proteome</keyword>
<evidence type="ECO:0000313" key="9">
    <source>
        <dbReference type="EMBL" id="GGH01744.1"/>
    </source>
</evidence>
<evidence type="ECO:0000256" key="7">
    <source>
        <dbReference type="SAM" id="Phobius"/>
    </source>
</evidence>
<evidence type="ECO:0000313" key="10">
    <source>
        <dbReference type="Proteomes" id="UP000633278"/>
    </source>
</evidence>
<evidence type="ECO:0000259" key="8">
    <source>
        <dbReference type="Pfam" id="PF02706"/>
    </source>
</evidence>
<accession>A0A917I1J3</accession>
<feature type="transmembrane region" description="Helical" evidence="7">
    <location>
        <begin position="334"/>
        <end position="359"/>
    </location>
</feature>
<dbReference type="PANTHER" id="PTHR32309">
    <property type="entry name" value="TYROSINE-PROTEIN KINASE"/>
    <property type="match status" value="1"/>
</dbReference>
<evidence type="ECO:0000256" key="6">
    <source>
        <dbReference type="SAM" id="Coils"/>
    </source>
</evidence>
<dbReference type="PANTHER" id="PTHR32309:SF13">
    <property type="entry name" value="FERRIC ENTEROBACTIN TRANSPORT PROTEIN FEPE"/>
    <property type="match status" value="1"/>
</dbReference>
<keyword evidence="6" id="KW-0175">Coiled coil</keyword>
<evidence type="ECO:0000256" key="1">
    <source>
        <dbReference type="ARBA" id="ARBA00004651"/>
    </source>
</evidence>
<keyword evidence="2" id="KW-1003">Cell membrane</keyword>
<dbReference type="InterPro" id="IPR003856">
    <property type="entry name" value="LPS_length_determ_N"/>
</dbReference>
<dbReference type="GO" id="GO:0005886">
    <property type="term" value="C:plasma membrane"/>
    <property type="evidence" value="ECO:0007669"/>
    <property type="project" value="UniProtKB-SubCell"/>
</dbReference>
<feature type="coiled-coil region" evidence="6">
    <location>
        <begin position="245"/>
        <end position="272"/>
    </location>
</feature>
<evidence type="ECO:0000256" key="3">
    <source>
        <dbReference type="ARBA" id="ARBA00022692"/>
    </source>
</evidence>
<dbReference type="RefSeq" id="WP_188599248.1">
    <property type="nucleotide sequence ID" value="NZ_BMJW01000002.1"/>
</dbReference>
<reference evidence="9" key="1">
    <citation type="journal article" date="2014" name="Int. J. Syst. Evol. Microbiol.">
        <title>Complete genome sequence of Corynebacterium casei LMG S-19264T (=DSM 44701T), isolated from a smear-ripened cheese.</title>
        <authorList>
            <consortium name="US DOE Joint Genome Institute (JGI-PGF)"/>
            <person name="Walter F."/>
            <person name="Albersmeier A."/>
            <person name="Kalinowski J."/>
            <person name="Ruckert C."/>
        </authorList>
    </citation>
    <scope>NUCLEOTIDE SEQUENCE</scope>
    <source>
        <strain evidence="9">CGMCC 1.15763</strain>
    </source>
</reference>
<organism evidence="9 10">
    <name type="scientific">Polaribacter pacificus</name>
    <dbReference type="NCBI Taxonomy" id="1775173"/>
    <lineage>
        <taxon>Bacteria</taxon>
        <taxon>Pseudomonadati</taxon>
        <taxon>Bacteroidota</taxon>
        <taxon>Flavobacteriia</taxon>
        <taxon>Flavobacteriales</taxon>
        <taxon>Flavobacteriaceae</taxon>
    </lineage>
</organism>
<dbReference type="GO" id="GO:0004713">
    <property type="term" value="F:protein tyrosine kinase activity"/>
    <property type="evidence" value="ECO:0007669"/>
    <property type="project" value="TreeGrafter"/>
</dbReference>
<feature type="transmembrane region" description="Helical" evidence="7">
    <location>
        <begin position="26"/>
        <end position="45"/>
    </location>
</feature>
<evidence type="ECO:0000256" key="2">
    <source>
        <dbReference type="ARBA" id="ARBA00022475"/>
    </source>
</evidence>
<protein>
    <submittedName>
        <fullName evidence="9">Chain-length determining protein</fullName>
    </submittedName>
</protein>
<evidence type="ECO:0000256" key="5">
    <source>
        <dbReference type="ARBA" id="ARBA00023136"/>
    </source>
</evidence>
<comment type="subcellular location">
    <subcellularLocation>
        <location evidence="1">Cell membrane</location>
        <topology evidence="1">Multi-pass membrane protein</topology>
    </subcellularLocation>
</comment>
<dbReference type="Proteomes" id="UP000633278">
    <property type="component" value="Unassembled WGS sequence"/>
</dbReference>
<comment type="caution">
    <text evidence="9">The sequence shown here is derived from an EMBL/GenBank/DDBJ whole genome shotgun (WGS) entry which is preliminary data.</text>
</comment>
<name>A0A917I1J3_9FLAO</name>
<sequence>MKESSNDSNLIDPLDFLRILWKNKKIVIRIVILFALLGLFAAIFTENQYSAYTTMVPQTNEKASVGGNLGGLAAMAGIDLGNMSGESGITPKLYPQILNSIPFQKELLHTPIQFSEGSDKISYFEYYTEVYKPGLLKTLEKYTLGLPGVIITAISSKDKKANNFTLDSTLIRITNVEKILIENINKQINLNVYEKEGYIKISALMPSAISAAEITSVCQNLLQKYIINFKIKKSKSQLDFINDRYLEKEKTFKEAQKTLADYRDKNQNVNSARAQTNLEQLKSDYDLAYGVYAELAKQLEKQQLQVKQDTPVFTVIKPVSVPLEKSEPKRFSVFIGWILLGFFISVVFIFSRIFIINLINKI</sequence>
<gene>
    <name evidence="9" type="ORF">GCM10011416_20660</name>
</gene>
<dbReference type="AlphaFoldDB" id="A0A917I1J3"/>
<dbReference type="Pfam" id="PF02706">
    <property type="entry name" value="Wzz"/>
    <property type="match status" value="1"/>
</dbReference>